<dbReference type="Gene3D" id="3.40.50.1000">
    <property type="entry name" value="HAD superfamily/HAD-like"/>
    <property type="match status" value="1"/>
</dbReference>
<comment type="caution">
    <text evidence="1">The sequence shown here is derived from an EMBL/GenBank/DDBJ whole genome shotgun (WGS) entry which is preliminary data.</text>
</comment>
<evidence type="ECO:0000313" key="2">
    <source>
        <dbReference type="Proteomes" id="UP000605144"/>
    </source>
</evidence>
<protein>
    <submittedName>
        <fullName evidence="1">HAD family hydrolase</fullName>
    </submittedName>
</protein>
<dbReference type="Pfam" id="PF00702">
    <property type="entry name" value="Hydrolase"/>
    <property type="match status" value="1"/>
</dbReference>
<proteinExistence type="predicted"/>
<dbReference type="Proteomes" id="UP000605144">
    <property type="component" value="Unassembled WGS sequence"/>
</dbReference>
<sequence length="125" mass="14183">MKTAVVFDCSGTLVNVKRIIKEIKSQRFLCDHQTVDIVGINERYIIPEAHQNLKRDLVRRLKREGYRVIMVGDGSNDVPAMLESDLSIINLQGGSVSKKALDNADIKIENIKEILDVLDYRKCIL</sequence>
<dbReference type="InterPro" id="IPR023214">
    <property type="entry name" value="HAD_sf"/>
</dbReference>
<dbReference type="InterPro" id="IPR036412">
    <property type="entry name" value="HAD-like_sf"/>
</dbReference>
<accession>A0A832YT00</accession>
<keyword evidence="1" id="KW-0378">Hydrolase</keyword>
<name>A0A832YT00_9EURY</name>
<evidence type="ECO:0000313" key="1">
    <source>
        <dbReference type="EMBL" id="HIP17054.1"/>
    </source>
</evidence>
<dbReference type="GO" id="GO:0016787">
    <property type="term" value="F:hydrolase activity"/>
    <property type="evidence" value="ECO:0007669"/>
    <property type="project" value="UniProtKB-KW"/>
</dbReference>
<organism evidence="1 2">
    <name type="scientific">Methanothermococcus okinawensis</name>
    <dbReference type="NCBI Taxonomy" id="155863"/>
    <lineage>
        <taxon>Archaea</taxon>
        <taxon>Methanobacteriati</taxon>
        <taxon>Methanobacteriota</taxon>
        <taxon>Methanomada group</taxon>
        <taxon>Methanococci</taxon>
        <taxon>Methanococcales</taxon>
        <taxon>Methanococcaceae</taxon>
        <taxon>Methanothermococcus</taxon>
    </lineage>
</organism>
<dbReference type="EMBL" id="DQSV01000040">
    <property type="protein sequence ID" value="HIP17054.1"/>
    <property type="molecule type" value="Genomic_DNA"/>
</dbReference>
<dbReference type="AlphaFoldDB" id="A0A832YT00"/>
<dbReference type="SUPFAM" id="SSF56784">
    <property type="entry name" value="HAD-like"/>
    <property type="match status" value="1"/>
</dbReference>
<reference evidence="1" key="1">
    <citation type="journal article" date="2020" name="ISME J.">
        <title>Gammaproteobacteria mediating utilization of methyl-, sulfur- and petroleum organic compounds in deep ocean hydrothermal plumes.</title>
        <authorList>
            <person name="Zhou Z."/>
            <person name="Liu Y."/>
            <person name="Pan J."/>
            <person name="Cron B.R."/>
            <person name="Toner B.M."/>
            <person name="Anantharaman K."/>
            <person name="Breier J.A."/>
            <person name="Dick G.J."/>
            <person name="Li M."/>
        </authorList>
    </citation>
    <scope>NUCLEOTIDE SEQUENCE</scope>
    <source>
        <strain evidence="1">SZUA-1385</strain>
    </source>
</reference>
<gene>
    <name evidence="1" type="ORF">EYG76_01960</name>
</gene>